<reference evidence="4 5" key="1">
    <citation type="journal article" date="2019" name="Nat. Microbiol.">
        <title>Mediterranean grassland soil C-N compound turnover is dependent on rainfall and depth, and is mediated by genomically divergent microorganisms.</title>
        <authorList>
            <person name="Diamond S."/>
            <person name="Andeer P.F."/>
            <person name="Li Z."/>
            <person name="Crits-Christoph A."/>
            <person name="Burstein D."/>
            <person name="Anantharaman K."/>
            <person name="Lane K.R."/>
            <person name="Thomas B.C."/>
            <person name="Pan C."/>
            <person name="Northen T.R."/>
            <person name="Banfield J.F."/>
        </authorList>
    </citation>
    <scope>NUCLEOTIDE SEQUENCE [LARGE SCALE GENOMIC DNA]</scope>
    <source>
        <strain evidence="2">WS_4</strain>
        <strain evidence="3">WS_7</strain>
    </source>
</reference>
<evidence type="ECO:0000313" key="5">
    <source>
        <dbReference type="Proteomes" id="UP000319829"/>
    </source>
</evidence>
<dbReference type="AlphaFoldDB" id="A0A538TFJ3"/>
<dbReference type="Pfam" id="PF04367">
    <property type="entry name" value="DUF502"/>
    <property type="match status" value="1"/>
</dbReference>
<name>A0A538TFJ3_UNCEI</name>
<gene>
    <name evidence="2" type="ORF">E6K74_00090</name>
    <name evidence="3" type="ORF">E6K77_07535</name>
</gene>
<organism evidence="3 4">
    <name type="scientific">Eiseniibacteriota bacterium</name>
    <dbReference type="NCBI Taxonomy" id="2212470"/>
    <lineage>
        <taxon>Bacteria</taxon>
        <taxon>Candidatus Eiseniibacteriota</taxon>
    </lineage>
</organism>
<dbReference type="EMBL" id="VBOX01000082">
    <property type="protein sequence ID" value="TMQ62391.1"/>
    <property type="molecule type" value="Genomic_DNA"/>
</dbReference>
<comment type="caution">
    <text evidence="3">The sequence shown here is derived from an EMBL/GenBank/DDBJ whole genome shotgun (WGS) entry which is preliminary data.</text>
</comment>
<dbReference type="PANTHER" id="PTHR31876:SF26">
    <property type="entry name" value="PROTEIN LIKE COV 2"/>
    <property type="match status" value="1"/>
</dbReference>
<proteinExistence type="predicted"/>
<dbReference type="PANTHER" id="PTHR31876">
    <property type="entry name" value="COV-LIKE PROTEIN 1"/>
    <property type="match status" value="1"/>
</dbReference>
<evidence type="ECO:0000313" key="4">
    <source>
        <dbReference type="Proteomes" id="UP000317366"/>
    </source>
</evidence>
<dbReference type="InterPro" id="IPR007462">
    <property type="entry name" value="COV1-like"/>
</dbReference>
<protein>
    <submittedName>
        <fullName evidence="3">DUF502 domain-containing protein</fullName>
    </submittedName>
</protein>
<evidence type="ECO:0000313" key="2">
    <source>
        <dbReference type="EMBL" id="TMQ56374.1"/>
    </source>
</evidence>
<evidence type="ECO:0000256" key="1">
    <source>
        <dbReference type="SAM" id="Phobius"/>
    </source>
</evidence>
<keyword evidence="1" id="KW-0812">Transmembrane</keyword>
<dbReference type="Proteomes" id="UP000319829">
    <property type="component" value="Unassembled WGS sequence"/>
</dbReference>
<dbReference type="EMBL" id="VBOU01000001">
    <property type="protein sequence ID" value="TMQ56374.1"/>
    <property type="molecule type" value="Genomic_DNA"/>
</dbReference>
<feature type="transmembrane region" description="Helical" evidence="1">
    <location>
        <begin position="59"/>
        <end position="79"/>
    </location>
</feature>
<keyword evidence="1" id="KW-1133">Transmembrane helix</keyword>
<dbReference type="Proteomes" id="UP000317366">
    <property type="component" value="Unassembled WGS sequence"/>
</dbReference>
<feature type="transmembrane region" description="Helical" evidence="1">
    <location>
        <begin position="17"/>
        <end position="39"/>
    </location>
</feature>
<accession>A0A538TFJ3</accession>
<evidence type="ECO:0000313" key="3">
    <source>
        <dbReference type="EMBL" id="TMQ62391.1"/>
    </source>
</evidence>
<keyword evidence="1" id="KW-0472">Membrane</keyword>
<sequence>MNPPLTKPSAWDRVRNAFFTGLLVLGPAAITVYVVWRLFVFVDHLLGTTLRGGYLRPGGIPGIGFLTVLVIILVVGFLANNLLGRQIGSILEGMVMRLPLFRGFYATVKQVGEALLGEKRDAFQRVVLIEFPTPGRYAIAFVTASPASGVTQPDGRALVGVFLPHAPNPTSGFLLFCPPETLIPTTLKVDQALKMVVSAGVVNPSQGAD</sequence>